<dbReference type="PANTHER" id="PTHR34183">
    <property type="entry name" value="ENDOLYTIC PEPTIDOGLYCAN TRANSGLYCOSYLASE RLPA"/>
    <property type="match status" value="1"/>
</dbReference>
<dbReference type="Proteomes" id="UP000319040">
    <property type="component" value="Unassembled WGS sequence"/>
</dbReference>
<evidence type="ECO:0000256" key="3">
    <source>
        <dbReference type="HAMAP-Rule" id="MF_02071"/>
    </source>
</evidence>
<dbReference type="HAMAP" id="MF_02071">
    <property type="entry name" value="RlpA"/>
    <property type="match status" value="1"/>
</dbReference>
<feature type="domain" description="RlpA-like protein double-psi beta-barrel" evidence="5">
    <location>
        <begin position="30"/>
        <end position="118"/>
    </location>
</feature>
<protein>
    <recommendedName>
        <fullName evidence="3">Probable endolytic peptidoglycan transglycosylase RlpA</fullName>
        <ecNumber evidence="3">4.2.2.-</ecNumber>
    </recommendedName>
</protein>
<dbReference type="EMBL" id="FXTB01000003">
    <property type="protein sequence ID" value="SMO61618.1"/>
    <property type="molecule type" value="Genomic_DNA"/>
</dbReference>
<organism evidence="6 7">
    <name type="scientific">Saccharicrinis carchari</name>
    <dbReference type="NCBI Taxonomy" id="1168039"/>
    <lineage>
        <taxon>Bacteria</taxon>
        <taxon>Pseudomonadati</taxon>
        <taxon>Bacteroidota</taxon>
        <taxon>Bacteroidia</taxon>
        <taxon>Marinilabiliales</taxon>
        <taxon>Marinilabiliaceae</taxon>
        <taxon>Saccharicrinis</taxon>
    </lineage>
</organism>
<dbReference type="InterPro" id="IPR036908">
    <property type="entry name" value="RlpA-like_sf"/>
</dbReference>
<evidence type="ECO:0000313" key="6">
    <source>
        <dbReference type="EMBL" id="SMO61618.1"/>
    </source>
</evidence>
<sequence precursor="true">MIETGKYNFKLVSLCLLFLLCTVVSHAQIKGEASYYADKFEGRKTASGQIYWHHLKTAAHRTLPFGTLVKVTNIRNKKAVVVVINDRGPFIEGRIIDLSKSAAREVGGLQQGVFEVKIAVLHNRDSLENRRNKKKDR</sequence>
<dbReference type="PANTHER" id="PTHR34183:SF8">
    <property type="entry name" value="ENDOLYTIC PEPTIDOGLYCAN TRANSGLYCOSYLASE RLPA-RELATED"/>
    <property type="match status" value="1"/>
</dbReference>
<keyword evidence="3" id="KW-0732">Signal</keyword>
<dbReference type="Pfam" id="PF03330">
    <property type="entry name" value="DPBB_1"/>
    <property type="match status" value="1"/>
</dbReference>
<comment type="similarity">
    <text evidence="3 4">Belongs to the RlpA family.</text>
</comment>
<dbReference type="InterPro" id="IPR034718">
    <property type="entry name" value="RlpA"/>
</dbReference>
<evidence type="ECO:0000256" key="1">
    <source>
        <dbReference type="ARBA" id="ARBA00023239"/>
    </source>
</evidence>
<keyword evidence="7" id="KW-1185">Reference proteome</keyword>
<accession>A0A521CQD3</accession>
<keyword evidence="1 3" id="KW-0456">Lyase</keyword>
<gene>
    <name evidence="3" type="primary">rlpA</name>
    <name evidence="6" type="ORF">SAMN06265379_103388</name>
</gene>
<evidence type="ECO:0000313" key="7">
    <source>
        <dbReference type="Proteomes" id="UP000319040"/>
    </source>
</evidence>
<dbReference type="CDD" id="cd22268">
    <property type="entry name" value="DPBB_RlpA-like"/>
    <property type="match status" value="1"/>
</dbReference>
<dbReference type="InterPro" id="IPR012997">
    <property type="entry name" value="RplA"/>
</dbReference>
<evidence type="ECO:0000256" key="2">
    <source>
        <dbReference type="ARBA" id="ARBA00023316"/>
    </source>
</evidence>
<dbReference type="GO" id="GO:0000270">
    <property type="term" value="P:peptidoglycan metabolic process"/>
    <property type="evidence" value="ECO:0007669"/>
    <property type="project" value="UniProtKB-UniRule"/>
</dbReference>
<keyword evidence="6" id="KW-0449">Lipoprotein</keyword>
<keyword evidence="2 3" id="KW-0961">Cell wall biogenesis/degradation</keyword>
<dbReference type="OrthoDB" id="9779128at2"/>
<dbReference type="NCBIfam" id="TIGR00413">
    <property type="entry name" value="rlpA"/>
    <property type="match status" value="1"/>
</dbReference>
<feature type="signal peptide" evidence="3">
    <location>
        <begin position="1"/>
        <end position="27"/>
    </location>
</feature>
<dbReference type="GO" id="GO:0008932">
    <property type="term" value="F:lytic endotransglycosylase activity"/>
    <property type="evidence" value="ECO:0007669"/>
    <property type="project" value="UniProtKB-UniRule"/>
</dbReference>
<evidence type="ECO:0000259" key="5">
    <source>
        <dbReference type="Pfam" id="PF03330"/>
    </source>
</evidence>
<dbReference type="Gene3D" id="2.40.40.10">
    <property type="entry name" value="RlpA-like domain"/>
    <property type="match status" value="1"/>
</dbReference>
<dbReference type="AlphaFoldDB" id="A0A521CQD3"/>
<dbReference type="InterPro" id="IPR009009">
    <property type="entry name" value="RlpA-like_DPBB"/>
</dbReference>
<dbReference type="RefSeq" id="WP_142533071.1">
    <property type="nucleotide sequence ID" value="NZ_FXTB01000003.1"/>
</dbReference>
<proteinExistence type="inferred from homology"/>
<reference evidence="6 7" key="1">
    <citation type="submission" date="2017-05" db="EMBL/GenBank/DDBJ databases">
        <authorList>
            <person name="Varghese N."/>
            <person name="Submissions S."/>
        </authorList>
    </citation>
    <scope>NUCLEOTIDE SEQUENCE [LARGE SCALE GENOMIC DNA]</scope>
    <source>
        <strain evidence="6 7">DSM 27040</strain>
    </source>
</reference>
<name>A0A521CQD3_SACCC</name>
<dbReference type="EC" id="4.2.2.-" evidence="3"/>
<evidence type="ECO:0000256" key="4">
    <source>
        <dbReference type="RuleBase" id="RU003495"/>
    </source>
</evidence>
<dbReference type="SUPFAM" id="SSF50685">
    <property type="entry name" value="Barwin-like endoglucanases"/>
    <property type="match status" value="1"/>
</dbReference>
<feature type="chain" id="PRO_5022274230" description="Probable endolytic peptidoglycan transglycosylase RlpA" evidence="3">
    <location>
        <begin position="28"/>
        <end position="137"/>
    </location>
</feature>
<dbReference type="GO" id="GO:0071555">
    <property type="term" value="P:cell wall organization"/>
    <property type="evidence" value="ECO:0007669"/>
    <property type="project" value="UniProtKB-KW"/>
</dbReference>
<comment type="function">
    <text evidence="3">Lytic transglycosylase with a strong preference for naked glycan strands that lack stem peptides.</text>
</comment>